<protein>
    <submittedName>
        <fullName evidence="4">Arad-like aldolase/epimerase</fullName>
    </submittedName>
</protein>
<dbReference type="SMART" id="SM01007">
    <property type="entry name" value="Aldolase_II"/>
    <property type="match status" value="1"/>
</dbReference>
<feature type="domain" description="Class II aldolase/adducin N-terminal" evidence="3">
    <location>
        <begin position="36"/>
        <end position="234"/>
    </location>
</feature>
<dbReference type="Pfam" id="PF00596">
    <property type="entry name" value="Aldolase_II"/>
    <property type="match status" value="1"/>
</dbReference>
<organism evidence="4 5">
    <name type="scientific">Massarina eburnea CBS 473.64</name>
    <dbReference type="NCBI Taxonomy" id="1395130"/>
    <lineage>
        <taxon>Eukaryota</taxon>
        <taxon>Fungi</taxon>
        <taxon>Dikarya</taxon>
        <taxon>Ascomycota</taxon>
        <taxon>Pezizomycotina</taxon>
        <taxon>Dothideomycetes</taxon>
        <taxon>Pleosporomycetidae</taxon>
        <taxon>Pleosporales</taxon>
        <taxon>Massarineae</taxon>
        <taxon>Massarinaceae</taxon>
        <taxon>Massarina</taxon>
    </lineage>
</organism>
<evidence type="ECO:0000313" key="4">
    <source>
        <dbReference type="EMBL" id="KAF2637315.1"/>
    </source>
</evidence>
<dbReference type="EMBL" id="MU006794">
    <property type="protein sequence ID" value="KAF2637315.1"/>
    <property type="molecule type" value="Genomic_DNA"/>
</dbReference>
<dbReference type="PANTHER" id="PTHR22789:SF0">
    <property type="entry name" value="3-OXO-TETRONATE 4-PHOSPHATE DECARBOXYLASE-RELATED"/>
    <property type="match status" value="1"/>
</dbReference>
<gene>
    <name evidence="4" type="ORF">P280DRAFT_472466</name>
</gene>
<proteinExistence type="predicted"/>
<dbReference type="Gene3D" id="3.40.225.10">
    <property type="entry name" value="Class II aldolase/adducin N-terminal domain"/>
    <property type="match status" value="1"/>
</dbReference>
<reference evidence="4" key="1">
    <citation type="journal article" date="2020" name="Stud. Mycol.">
        <title>101 Dothideomycetes genomes: a test case for predicting lifestyles and emergence of pathogens.</title>
        <authorList>
            <person name="Haridas S."/>
            <person name="Albert R."/>
            <person name="Binder M."/>
            <person name="Bloem J."/>
            <person name="Labutti K."/>
            <person name="Salamov A."/>
            <person name="Andreopoulos B."/>
            <person name="Baker S."/>
            <person name="Barry K."/>
            <person name="Bills G."/>
            <person name="Bluhm B."/>
            <person name="Cannon C."/>
            <person name="Castanera R."/>
            <person name="Culley D."/>
            <person name="Daum C."/>
            <person name="Ezra D."/>
            <person name="Gonzalez J."/>
            <person name="Henrissat B."/>
            <person name="Kuo A."/>
            <person name="Liang C."/>
            <person name="Lipzen A."/>
            <person name="Lutzoni F."/>
            <person name="Magnuson J."/>
            <person name="Mondo S."/>
            <person name="Nolan M."/>
            <person name="Ohm R."/>
            <person name="Pangilinan J."/>
            <person name="Park H.-J."/>
            <person name="Ramirez L."/>
            <person name="Alfaro M."/>
            <person name="Sun H."/>
            <person name="Tritt A."/>
            <person name="Yoshinaga Y."/>
            <person name="Zwiers L.-H."/>
            <person name="Turgeon B."/>
            <person name="Goodwin S."/>
            <person name="Spatafora J."/>
            <person name="Crous P."/>
            <person name="Grigoriev I."/>
        </authorList>
    </citation>
    <scope>NUCLEOTIDE SEQUENCE</scope>
    <source>
        <strain evidence="4">CBS 473.64</strain>
    </source>
</reference>
<accession>A0A6A6RQG6</accession>
<name>A0A6A6RQG6_9PLEO</name>
<dbReference type="GO" id="GO:0019323">
    <property type="term" value="P:pentose catabolic process"/>
    <property type="evidence" value="ECO:0007669"/>
    <property type="project" value="TreeGrafter"/>
</dbReference>
<dbReference type="GO" id="GO:0005829">
    <property type="term" value="C:cytosol"/>
    <property type="evidence" value="ECO:0007669"/>
    <property type="project" value="TreeGrafter"/>
</dbReference>
<dbReference type="SUPFAM" id="SSF53639">
    <property type="entry name" value="AraD/HMP-PK domain-like"/>
    <property type="match status" value="1"/>
</dbReference>
<keyword evidence="2" id="KW-0456">Lyase</keyword>
<sequence length="297" mass="32242">MNLEPLWNFLSITLPKPSTQTVLNPTTMVNITATLSALITANHILHYHNVLDSMGHISVRNPNNNSTFFIALQLGPAVVSGPQDIGEYLVVDGSPVNGTKGGYAERYIHSEILKAYPDVNAVVHSHSEDVLPYTVLGTVGVEPVYHMAGFLGASVPNFDIETIYTPTDPRDMLVNTPRLGAALASTFGTNTSQPTSPLHSTVLQRGHGFVTTGTSIEQVVDYAYFATSNARVQTNALLLTGAVGGAVQYLSQMERSDCRNMNAWIVFKPWGQWVWEVERSGLYVNELGTPPEARGDA</sequence>
<evidence type="ECO:0000256" key="1">
    <source>
        <dbReference type="ARBA" id="ARBA00022723"/>
    </source>
</evidence>
<dbReference type="AlphaFoldDB" id="A0A6A6RQG6"/>
<keyword evidence="5" id="KW-1185">Reference proteome</keyword>
<dbReference type="GO" id="GO:0046872">
    <property type="term" value="F:metal ion binding"/>
    <property type="evidence" value="ECO:0007669"/>
    <property type="project" value="UniProtKB-KW"/>
</dbReference>
<dbReference type="InterPro" id="IPR001303">
    <property type="entry name" value="Aldolase_II/adducin_N"/>
</dbReference>
<dbReference type="InterPro" id="IPR036409">
    <property type="entry name" value="Aldolase_II/adducin_N_sf"/>
</dbReference>
<keyword evidence="1" id="KW-0479">Metal-binding</keyword>
<dbReference type="GO" id="GO:0016832">
    <property type="term" value="F:aldehyde-lyase activity"/>
    <property type="evidence" value="ECO:0007669"/>
    <property type="project" value="TreeGrafter"/>
</dbReference>
<evidence type="ECO:0000259" key="3">
    <source>
        <dbReference type="SMART" id="SM01007"/>
    </source>
</evidence>
<dbReference type="Proteomes" id="UP000799753">
    <property type="component" value="Unassembled WGS sequence"/>
</dbReference>
<dbReference type="InterPro" id="IPR050197">
    <property type="entry name" value="Aldolase_class_II_sugar_metab"/>
</dbReference>
<evidence type="ECO:0000256" key="2">
    <source>
        <dbReference type="ARBA" id="ARBA00023239"/>
    </source>
</evidence>
<dbReference type="OrthoDB" id="2932980at2759"/>
<evidence type="ECO:0000313" key="5">
    <source>
        <dbReference type="Proteomes" id="UP000799753"/>
    </source>
</evidence>
<dbReference type="PANTHER" id="PTHR22789">
    <property type="entry name" value="FUCULOSE PHOSPHATE ALDOLASE"/>
    <property type="match status" value="1"/>
</dbReference>